<organism evidence="4 5">
    <name type="scientific">Schistosoma mansoni</name>
    <name type="common">Blood fluke</name>
    <dbReference type="NCBI Taxonomy" id="6183"/>
    <lineage>
        <taxon>Eukaryota</taxon>
        <taxon>Metazoa</taxon>
        <taxon>Spiralia</taxon>
        <taxon>Lophotrochozoa</taxon>
        <taxon>Platyhelminthes</taxon>
        <taxon>Trematoda</taxon>
        <taxon>Digenea</taxon>
        <taxon>Strigeidida</taxon>
        <taxon>Schistosomatoidea</taxon>
        <taxon>Schistosomatidae</taxon>
        <taxon>Schistosoma</taxon>
    </lineage>
</organism>
<dbReference type="GO" id="GO:0033063">
    <property type="term" value="C:Rad51B-Rad51C-Rad51D-XRCC2 complex"/>
    <property type="evidence" value="ECO:0007669"/>
    <property type="project" value="TreeGrafter"/>
</dbReference>
<evidence type="ECO:0000256" key="1">
    <source>
        <dbReference type="ARBA" id="ARBA00004123"/>
    </source>
</evidence>
<dbReference type="WBParaSite" id="Smp_134090.1">
    <property type="protein sequence ID" value="Smp_134090.1"/>
    <property type="gene ID" value="Smp_134090"/>
</dbReference>
<dbReference type="STRING" id="6183.A0A3Q0KM83"/>
<dbReference type="GO" id="GO:0007131">
    <property type="term" value="P:reciprocal meiotic recombination"/>
    <property type="evidence" value="ECO:0007669"/>
    <property type="project" value="TreeGrafter"/>
</dbReference>
<dbReference type="GO" id="GO:0005815">
    <property type="term" value="C:microtubule organizing center"/>
    <property type="evidence" value="ECO:0007669"/>
    <property type="project" value="TreeGrafter"/>
</dbReference>
<evidence type="ECO:0000256" key="2">
    <source>
        <dbReference type="ARBA" id="ARBA00023242"/>
    </source>
</evidence>
<dbReference type="GO" id="GO:0140664">
    <property type="term" value="F:ATP-dependent DNA damage sensor activity"/>
    <property type="evidence" value="ECO:0007669"/>
    <property type="project" value="InterPro"/>
</dbReference>
<accession>A0A3Q0KM83</accession>
<dbReference type="InterPro" id="IPR020588">
    <property type="entry name" value="RecA_ATP-bd"/>
</dbReference>
<name>A0A3Q0KM83_SCHMA</name>
<dbReference type="GO" id="GO:0005657">
    <property type="term" value="C:replication fork"/>
    <property type="evidence" value="ECO:0007669"/>
    <property type="project" value="TreeGrafter"/>
</dbReference>
<dbReference type="AlphaFoldDB" id="A0A3Q0KM83"/>
<dbReference type="GO" id="GO:0000723">
    <property type="term" value="P:telomere maintenance"/>
    <property type="evidence" value="ECO:0007669"/>
    <property type="project" value="TreeGrafter"/>
</dbReference>
<dbReference type="PROSITE" id="PS50162">
    <property type="entry name" value="RECA_2"/>
    <property type="match status" value="1"/>
</dbReference>
<dbReference type="InterPro" id="IPR013632">
    <property type="entry name" value="Rad51_C"/>
</dbReference>
<dbReference type="Proteomes" id="UP000008854">
    <property type="component" value="Unassembled WGS sequence"/>
</dbReference>
<keyword evidence="4" id="KW-1185">Reference proteome</keyword>
<dbReference type="InterPro" id="IPR027417">
    <property type="entry name" value="P-loop_NTPase"/>
</dbReference>
<evidence type="ECO:0000313" key="4">
    <source>
        <dbReference type="Proteomes" id="UP000008854"/>
    </source>
</evidence>
<evidence type="ECO:0000259" key="3">
    <source>
        <dbReference type="PROSITE" id="PS50162"/>
    </source>
</evidence>
<dbReference type="Pfam" id="PF08423">
    <property type="entry name" value="Rad51"/>
    <property type="match status" value="1"/>
</dbReference>
<dbReference type="GO" id="GO:0000724">
    <property type="term" value="P:double-strand break repair via homologous recombination"/>
    <property type="evidence" value="ECO:0007669"/>
    <property type="project" value="TreeGrafter"/>
</dbReference>
<reference evidence="4" key="1">
    <citation type="journal article" date="2012" name="PLoS Negl. Trop. Dis.">
        <title>A systematically improved high quality genome and transcriptome of the human blood fluke Schistosoma mansoni.</title>
        <authorList>
            <person name="Protasio A.V."/>
            <person name="Tsai I.J."/>
            <person name="Babbage A."/>
            <person name="Nichol S."/>
            <person name="Hunt M."/>
            <person name="Aslett M.A."/>
            <person name="De Silva N."/>
            <person name="Velarde G.S."/>
            <person name="Anderson T.J."/>
            <person name="Clark R.C."/>
            <person name="Davidson C."/>
            <person name="Dillon G.P."/>
            <person name="Holroyd N.E."/>
            <person name="LoVerde P.T."/>
            <person name="Lloyd C."/>
            <person name="McQuillan J."/>
            <person name="Oliveira G."/>
            <person name="Otto T.D."/>
            <person name="Parker-Manuel S.J."/>
            <person name="Quail M.A."/>
            <person name="Wilson R.A."/>
            <person name="Zerlotini A."/>
            <person name="Dunne D.W."/>
            <person name="Berriman M."/>
        </authorList>
    </citation>
    <scope>NUCLEOTIDE SEQUENCE [LARGE SCALE GENOMIC DNA]</scope>
    <source>
        <strain evidence="4">Puerto Rican</strain>
    </source>
</reference>
<dbReference type="GO" id="GO:0042148">
    <property type="term" value="P:DNA strand invasion"/>
    <property type="evidence" value="ECO:0007669"/>
    <property type="project" value="TreeGrafter"/>
</dbReference>
<dbReference type="InParanoid" id="A0A3Q0KM83"/>
<dbReference type="Gene3D" id="3.40.50.300">
    <property type="entry name" value="P-loop containing nucleotide triphosphate hydrolases"/>
    <property type="match status" value="1"/>
</dbReference>
<reference evidence="5" key="2">
    <citation type="submission" date="2018-12" db="UniProtKB">
        <authorList>
            <consortium name="WormBaseParasite"/>
        </authorList>
    </citation>
    <scope>IDENTIFICATION</scope>
    <source>
        <strain evidence="5">Puerto Rican</strain>
    </source>
</reference>
<dbReference type="InterPro" id="IPR051988">
    <property type="entry name" value="HRR_RAD51_Paralog"/>
</dbReference>
<proteinExistence type="predicted"/>
<dbReference type="SUPFAM" id="SSF52540">
    <property type="entry name" value="P-loop containing nucleoside triphosphate hydrolases"/>
    <property type="match status" value="1"/>
</dbReference>
<dbReference type="GO" id="GO:0005524">
    <property type="term" value="F:ATP binding"/>
    <property type="evidence" value="ECO:0007669"/>
    <property type="project" value="InterPro"/>
</dbReference>
<comment type="subcellular location">
    <subcellularLocation>
        <location evidence="1">Nucleus</location>
    </subcellularLocation>
</comment>
<feature type="domain" description="RecA family profile 1" evidence="3">
    <location>
        <begin position="122"/>
        <end position="326"/>
    </location>
</feature>
<dbReference type="PANTHER" id="PTHR46457:SF1">
    <property type="entry name" value="DNA REPAIR PROTEIN RAD51 HOMOLOG 4"/>
    <property type="match status" value="1"/>
</dbReference>
<sequence>MTDEEPVDVIASKIHLLQRSRFTNLPLLPLLLLSDTNSSLTQNSLSTSKNYANPSTTFTMNSNIGLGKNKSSLTNYNHANNWSRLNNIYDTKECSSFRRLLMSYWCPRSINGAQMLLEESKSSYCFSTGIENLDNLLNGGLRTGEITEIIGKSATGKTQFCLSVCASVLRNYKTVSIVYLDTKGDFIADRLREYLKKQNFKHSNVPTNVATKDEYETFITRNNDDKQYLTRIRCCLVPTFGHLIDSLITIRMHIDKAQRHLHNISSPTEEFFSNCKLIIIDSLTIPFLTCMSALPQLAISQLALIISELQRISTLNHCAILVTNHAKSQFTSHTSLLPISIGCLGINWSSISNYRILFELSIKKTNIILCKLINNLKKINKQINNCKKHKYITETFWEFSI</sequence>
<evidence type="ECO:0000313" key="5">
    <source>
        <dbReference type="WBParaSite" id="Smp_134090.1"/>
    </source>
</evidence>
<dbReference type="GO" id="GO:0003697">
    <property type="term" value="F:single-stranded DNA binding"/>
    <property type="evidence" value="ECO:0007669"/>
    <property type="project" value="TreeGrafter"/>
</dbReference>
<dbReference type="GO" id="GO:0000400">
    <property type="term" value="F:four-way junction DNA binding"/>
    <property type="evidence" value="ECO:0007669"/>
    <property type="project" value="TreeGrafter"/>
</dbReference>
<protein>
    <submittedName>
        <fullName evidence="5">Putative trad-d4</fullName>
    </submittedName>
</protein>
<dbReference type="PANTHER" id="PTHR46457">
    <property type="entry name" value="DNA REPAIR PROTEIN RAD51 HOMOLOG 4"/>
    <property type="match status" value="1"/>
</dbReference>
<keyword evidence="2" id="KW-0539">Nucleus</keyword>